<dbReference type="Proteomes" id="UP000635606">
    <property type="component" value="Unassembled WGS sequence"/>
</dbReference>
<dbReference type="EMBL" id="BOPH01000018">
    <property type="protein sequence ID" value="GIJ66401.1"/>
    <property type="molecule type" value="Genomic_DNA"/>
</dbReference>
<dbReference type="InterPro" id="IPR001789">
    <property type="entry name" value="Sig_transdc_resp-reg_receiver"/>
</dbReference>
<reference evidence="4" key="1">
    <citation type="submission" date="2021-01" db="EMBL/GenBank/DDBJ databases">
        <title>Whole genome shotgun sequence of Virgisporangium ochraceum NBRC 16418.</title>
        <authorList>
            <person name="Komaki H."/>
            <person name="Tamura T."/>
        </authorList>
    </citation>
    <scope>NUCLEOTIDE SEQUENCE</scope>
    <source>
        <strain evidence="4">NBRC 16418</strain>
    </source>
</reference>
<dbReference type="PANTHER" id="PTHR44591:SF3">
    <property type="entry name" value="RESPONSE REGULATORY DOMAIN-CONTAINING PROTEIN"/>
    <property type="match status" value="1"/>
</dbReference>
<protein>
    <submittedName>
        <fullName evidence="4">Response regulator</fullName>
    </submittedName>
</protein>
<gene>
    <name evidence="4" type="ORF">Voc01_013180</name>
</gene>
<name>A0A8J4E956_9ACTN</name>
<feature type="domain" description="Response regulatory" evidence="3">
    <location>
        <begin position="14"/>
        <end position="131"/>
    </location>
</feature>
<dbReference type="GO" id="GO:0000160">
    <property type="term" value="P:phosphorelay signal transduction system"/>
    <property type="evidence" value="ECO:0007669"/>
    <property type="project" value="InterPro"/>
</dbReference>
<dbReference type="InterPro" id="IPR050595">
    <property type="entry name" value="Bact_response_regulator"/>
</dbReference>
<dbReference type="PROSITE" id="PS50110">
    <property type="entry name" value="RESPONSE_REGULATORY"/>
    <property type="match status" value="1"/>
</dbReference>
<comment type="caution">
    <text evidence="4">The sequence shown here is derived from an EMBL/GenBank/DDBJ whole genome shotgun (WGS) entry which is preliminary data.</text>
</comment>
<evidence type="ECO:0000313" key="4">
    <source>
        <dbReference type="EMBL" id="GIJ66401.1"/>
    </source>
</evidence>
<evidence type="ECO:0000313" key="5">
    <source>
        <dbReference type="Proteomes" id="UP000635606"/>
    </source>
</evidence>
<evidence type="ECO:0000259" key="3">
    <source>
        <dbReference type="PROSITE" id="PS50110"/>
    </source>
</evidence>
<evidence type="ECO:0000256" key="2">
    <source>
        <dbReference type="PROSITE-ProRule" id="PRU00169"/>
    </source>
</evidence>
<keyword evidence="5" id="KW-1185">Reference proteome</keyword>
<proteinExistence type="predicted"/>
<dbReference type="SUPFAM" id="SSF52172">
    <property type="entry name" value="CheY-like"/>
    <property type="match status" value="1"/>
</dbReference>
<dbReference type="PANTHER" id="PTHR44591">
    <property type="entry name" value="STRESS RESPONSE REGULATOR PROTEIN 1"/>
    <property type="match status" value="1"/>
</dbReference>
<dbReference type="Pfam" id="PF00072">
    <property type="entry name" value="Response_reg"/>
    <property type="match status" value="1"/>
</dbReference>
<organism evidence="4 5">
    <name type="scientific">Virgisporangium ochraceum</name>
    <dbReference type="NCBI Taxonomy" id="65505"/>
    <lineage>
        <taxon>Bacteria</taxon>
        <taxon>Bacillati</taxon>
        <taxon>Actinomycetota</taxon>
        <taxon>Actinomycetes</taxon>
        <taxon>Micromonosporales</taxon>
        <taxon>Micromonosporaceae</taxon>
        <taxon>Virgisporangium</taxon>
    </lineage>
</organism>
<dbReference type="Gene3D" id="3.40.50.2300">
    <property type="match status" value="1"/>
</dbReference>
<dbReference type="InterPro" id="IPR011006">
    <property type="entry name" value="CheY-like_superfamily"/>
</dbReference>
<dbReference type="SMART" id="SM00448">
    <property type="entry name" value="REC"/>
    <property type="match status" value="1"/>
</dbReference>
<evidence type="ECO:0000256" key="1">
    <source>
        <dbReference type="ARBA" id="ARBA00022553"/>
    </source>
</evidence>
<feature type="modified residue" description="4-aspartylphosphate" evidence="2">
    <location>
        <position position="63"/>
    </location>
</feature>
<keyword evidence="1 2" id="KW-0597">Phosphoprotein</keyword>
<dbReference type="AlphaFoldDB" id="A0A8J4E956"/>
<accession>A0A8J4E956</accession>
<sequence length="199" mass="21852">MSERSERGSPVAARVLLVDDRKDNLLALEAIMQGLPVQTVAAHSGEEALKHLLVEDFALILLDAQMPDMDGFETARHIKRRERTRHVPIIFLTAADRDSHLAMRGYAVGAVDYLTKPFDPWVLRAKVSVFVELWAKNEQLQAQGEAARVRDNAMRAAGVAVGEALTALNSTETTGGELLPAQLERALAALDRAQRHLGI</sequence>